<reference evidence="2 3" key="1">
    <citation type="submission" date="2023-03" db="EMBL/GenBank/DDBJ databases">
        <title>Bacillus Genome Sequencing.</title>
        <authorList>
            <person name="Dunlap C."/>
        </authorList>
    </citation>
    <scope>NUCLEOTIDE SEQUENCE [LARGE SCALE GENOMIC DNA]</scope>
    <source>
        <strain evidence="2 3">NRS-1717</strain>
    </source>
</reference>
<sequence>MNMIPAVQEIMGQGIRFVQILFFPLFGFIILIGFFFYLFASKNPYRRRKAYLFSIFGAFGALLTLYLPLIISYFSSKNKPHEATGEESVRGLVDLTIPWGEQVYNLLKVLFEPFIFFGGYLGIAIWLMAAKNPPRKRIGFGMVIGAPLLWILLQYIPDIYYFFIPANPQ</sequence>
<organism evidence="2 3">
    <name type="scientific">Metabacillus fastidiosus</name>
    <dbReference type="NCBI Taxonomy" id="1458"/>
    <lineage>
        <taxon>Bacteria</taxon>
        <taxon>Bacillati</taxon>
        <taxon>Bacillota</taxon>
        <taxon>Bacilli</taxon>
        <taxon>Bacillales</taxon>
        <taxon>Bacillaceae</taxon>
        <taxon>Metabacillus</taxon>
    </lineage>
</organism>
<gene>
    <name evidence="2" type="ORF">P9271_12355</name>
</gene>
<dbReference type="EMBL" id="JARTFS010000009">
    <property type="protein sequence ID" value="MED4402108.1"/>
    <property type="molecule type" value="Genomic_DNA"/>
</dbReference>
<evidence type="ECO:0000256" key="1">
    <source>
        <dbReference type="SAM" id="Phobius"/>
    </source>
</evidence>
<protein>
    <recommendedName>
        <fullName evidence="4">Yip1 domain-containing protein</fullName>
    </recommendedName>
</protein>
<dbReference type="Proteomes" id="UP001342826">
    <property type="component" value="Unassembled WGS sequence"/>
</dbReference>
<accession>A0ABU6NZK2</accession>
<keyword evidence="1" id="KW-1133">Transmembrane helix</keyword>
<feature type="transmembrane region" description="Helical" evidence="1">
    <location>
        <begin position="20"/>
        <end position="39"/>
    </location>
</feature>
<proteinExistence type="predicted"/>
<name>A0ABU6NZK2_9BACI</name>
<feature type="transmembrane region" description="Helical" evidence="1">
    <location>
        <begin position="109"/>
        <end position="128"/>
    </location>
</feature>
<evidence type="ECO:0008006" key="4">
    <source>
        <dbReference type="Google" id="ProtNLM"/>
    </source>
</evidence>
<evidence type="ECO:0000313" key="3">
    <source>
        <dbReference type="Proteomes" id="UP001342826"/>
    </source>
</evidence>
<feature type="transmembrane region" description="Helical" evidence="1">
    <location>
        <begin position="51"/>
        <end position="74"/>
    </location>
</feature>
<dbReference type="RefSeq" id="WP_156483699.1">
    <property type="nucleotide sequence ID" value="NZ_JARTFS010000009.1"/>
</dbReference>
<evidence type="ECO:0000313" key="2">
    <source>
        <dbReference type="EMBL" id="MED4402108.1"/>
    </source>
</evidence>
<dbReference type="GeneID" id="301141854"/>
<comment type="caution">
    <text evidence="2">The sequence shown here is derived from an EMBL/GenBank/DDBJ whole genome shotgun (WGS) entry which is preliminary data.</text>
</comment>
<keyword evidence="1" id="KW-0472">Membrane</keyword>
<feature type="transmembrane region" description="Helical" evidence="1">
    <location>
        <begin position="140"/>
        <end position="163"/>
    </location>
</feature>
<keyword evidence="3" id="KW-1185">Reference proteome</keyword>
<keyword evidence="1" id="KW-0812">Transmembrane</keyword>